<reference evidence="3" key="1">
    <citation type="submission" date="2017-02" db="EMBL/GenBank/DDBJ databases">
        <authorList>
            <person name="Varghese N."/>
            <person name="Submissions S."/>
        </authorList>
    </citation>
    <scope>NUCLEOTIDE SEQUENCE [LARGE SCALE GENOMIC DNA]</scope>
    <source>
        <strain evidence="3">VKM Ac-2052</strain>
    </source>
</reference>
<accession>A0A1T4Y8S4</accession>
<evidence type="ECO:0000313" key="3">
    <source>
        <dbReference type="Proteomes" id="UP000189735"/>
    </source>
</evidence>
<name>A0A1T4Y8S4_9MICO</name>
<dbReference type="Proteomes" id="UP000189735">
    <property type="component" value="Unassembled WGS sequence"/>
</dbReference>
<proteinExistence type="predicted"/>
<dbReference type="RefSeq" id="WP_139368733.1">
    <property type="nucleotide sequence ID" value="NZ_FUYG01000006.1"/>
</dbReference>
<feature type="compositionally biased region" description="Low complexity" evidence="1">
    <location>
        <begin position="36"/>
        <end position="74"/>
    </location>
</feature>
<dbReference type="EMBL" id="FUYG01000006">
    <property type="protein sequence ID" value="SKA98090.1"/>
    <property type="molecule type" value="Genomic_DNA"/>
</dbReference>
<organism evidence="2 3">
    <name type="scientific">Agreia bicolorata</name>
    <dbReference type="NCBI Taxonomy" id="110935"/>
    <lineage>
        <taxon>Bacteria</taxon>
        <taxon>Bacillati</taxon>
        <taxon>Actinomycetota</taxon>
        <taxon>Actinomycetes</taxon>
        <taxon>Micrococcales</taxon>
        <taxon>Microbacteriaceae</taxon>
        <taxon>Agreia</taxon>
    </lineage>
</organism>
<dbReference type="AlphaFoldDB" id="A0A1T4Y8S4"/>
<sequence length="122" mass="13036">MANAGSKCPVCSRTVAVGIVSQTLVQHEDKTGFRCAGSGTSPGAGRPAAAPRKAPASGTTRTATAAKRTSPPTKGGVTVRRVEVNQEELARRQEKQERIREERAAAARERNDANISYFDELR</sequence>
<protein>
    <submittedName>
        <fullName evidence="2">Uncharacterized protein</fullName>
    </submittedName>
</protein>
<feature type="region of interest" description="Disordered" evidence="1">
    <location>
        <begin position="32"/>
        <end position="122"/>
    </location>
</feature>
<evidence type="ECO:0000313" key="2">
    <source>
        <dbReference type="EMBL" id="SKA98090.1"/>
    </source>
</evidence>
<gene>
    <name evidence="2" type="ORF">SAMN06295879_2512</name>
</gene>
<evidence type="ECO:0000256" key="1">
    <source>
        <dbReference type="SAM" id="MobiDB-lite"/>
    </source>
</evidence>
<feature type="compositionally biased region" description="Basic and acidic residues" evidence="1">
    <location>
        <begin position="80"/>
        <end position="112"/>
    </location>
</feature>